<evidence type="ECO:0000313" key="2">
    <source>
        <dbReference type="Proteomes" id="UP001154114"/>
    </source>
</evidence>
<evidence type="ECO:0000313" key="1">
    <source>
        <dbReference type="EMBL" id="CAH0600217.1"/>
    </source>
</evidence>
<sequence>MGVTVSSHINAFLVQYLRTLKTSDELYRLKNHEQEYRLGDSRGPKIEVIVNEFSIVSPEEFQYDDLADLMESSVNVKAPKIVFTIGEAAVSSEELGCYIRVSGSITIFDVQFKAVLTPSLENGFRISECDSTVQVKRIKTELKLSVNGRDYSSTANLLISAVNPEVIDAVLNGILKLQKEKIRDYLNTLLGAMI</sequence>
<dbReference type="Proteomes" id="UP001154114">
    <property type="component" value="Chromosome 3"/>
</dbReference>
<name>A0A9P0BS62_CHRIL</name>
<gene>
    <name evidence="1" type="ORF">CINC_LOCUS9189</name>
</gene>
<dbReference type="EMBL" id="LR824006">
    <property type="protein sequence ID" value="CAH0600217.1"/>
    <property type="molecule type" value="Genomic_DNA"/>
</dbReference>
<accession>A0A9P0BS62</accession>
<proteinExistence type="predicted"/>
<protein>
    <submittedName>
        <fullName evidence="1">Uncharacterized protein</fullName>
    </submittedName>
</protein>
<organism evidence="1 2">
    <name type="scientific">Chrysodeixis includens</name>
    <name type="common">Soybean looper</name>
    <name type="synonym">Pseudoplusia includens</name>
    <dbReference type="NCBI Taxonomy" id="689277"/>
    <lineage>
        <taxon>Eukaryota</taxon>
        <taxon>Metazoa</taxon>
        <taxon>Ecdysozoa</taxon>
        <taxon>Arthropoda</taxon>
        <taxon>Hexapoda</taxon>
        <taxon>Insecta</taxon>
        <taxon>Pterygota</taxon>
        <taxon>Neoptera</taxon>
        <taxon>Endopterygota</taxon>
        <taxon>Lepidoptera</taxon>
        <taxon>Glossata</taxon>
        <taxon>Ditrysia</taxon>
        <taxon>Noctuoidea</taxon>
        <taxon>Noctuidae</taxon>
        <taxon>Plusiinae</taxon>
        <taxon>Chrysodeixis</taxon>
    </lineage>
</organism>
<keyword evidence="2" id="KW-1185">Reference proteome</keyword>
<dbReference type="AlphaFoldDB" id="A0A9P0BS62"/>
<dbReference type="OrthoDB" id="7091588at2759"/>
<reference evidence="1" key="1">
    <citation type="submission" date="2021-12" db="EMBL/GenBank/DDBJ databases">
        <authorList>
            <person name="King R."/>
        </authorList>
    </citation>
    <scope>NUCLEOTIDE SEQUENCE</scope>
</reference>